<sequence>MISVKAYYGREPQILRTHDDVVSFLESVRVDSESLGYPIMTLWYVNGDEHTPEFGVGVNSDLGALSYSGRLYPGIWFSSGDVDVRGDDVLSYDYQGSEMPVPVRGEIPYADVLDAAVEFFRLDGDRPMSVRWQKLVR</sequence>
<proteinExistence type="predicted"/>
<dbReference type="InterPro" id="IPR025680">
    <property type="entry name" value="DddI"/>
</dbReference>
<name>A0A1G6XE17_9PSEU</name>
<dbReference type="RefSeq" id="WP_091456191.1">
    <property type="nucleotide sequence ID" value="NZ_FMZZ01000017.1"/>
</dbReference>
<dbReference type="EMBL" id="FMZZ01000017">
    <property type="protein sequence ID" value="SDD76400.1"/>
    <property type="molecule type" value="Genomic_DNA"/>
</dbReference>
<dbReference type="OrthoDB" id="5185958at2"/>
<reference evidence="2" key="1">
    <citation type="submission" date="2016-10" db="EMBL/GenBank/DDBJ databases">
        <authorList>
            <person name="Varghese N."/>
            <person name="Submissions S."/>
        </authorList>
    </citation>
    <scope>NUCLEOTIDE SEQUENCE [LARGE SCALE GENOMIC DNA]</scope>
    <source>
        <strain evidence="2">IBRC-M 10403</strain>
    </source>
</reference>
<evidence type="ECO:0000313" key="2">
    <source>
        <dbReference type="Proteomes" id="UP000199501"/>
    </source>
</evidence>
<dbReference type="AlphaFoldDB" id="A0A1G6XE17"/>
<gene>
    <name evidence="1" type="ORF">SAMN05216174_11758</name>
</gene>
<accession>A0A1G6XE17</accession>
<organism evidence="1 2">
    <name type="scientific">Actinokineospora iranica</name>
    <dbReference type="NCBI Taxonomy" id="1271860"/>
    <lineage>
        <taxon>Bacteria</taxon>
        <taxon>Bacillati</taxon>
        <taxon>Actinomycetota</taxon>
        <taxon>Actinomycetes</taxon>
        <taxon>Pseudonocardiales</taxon>
        <taxon>Pseudonocardiaceae</taxon>
        <taxon>Actinokineospora</taxon>
    </lineage>
</organism>
<keyword evidence="2" id="KW-1185">Reference proteome</keyword>
<evidence type="ECO:0000313" key="1">
    <source>
        <dbReference type="EMBL" id="SDD76400.1"/>
    </source>
</evidence>
<dbReference type="Pfam" id="PF14430">
    <property type="entry name" value="Imm1"/>
    <property type="match status" value="1"/>
</dbReference>
<protein>
    <submittedName>
        <fullName evidence="1">Immunity protein Imm1</fullName>
    </submittedName>
</protein>
<dbReference type="Proteomes" id="UP000199501">
    <property type="component" value="Unassembled WGS sequence"/>
</dbReference>